<dbReference type="EMBL" id="JAHUZN010000010">
    <property type="protein sequence ID" value="KAG8480692.1"/>
    <property type="molecule type" value="Genomic_DNA"/>
</dbReference>
<evidence type="ECO:0000256" key="1">
    <source>
        <dbReference type="SAM" id="Phobius"/>
    </source>
</evidence>
<keyword evidence="1" id="KW-1133">Transmembrane helix</keyword>
<evidence type="ECO:0000313" key="3">
    <source>
        <dbReference type="Proteomes" id="UP000701853"/>
    </source>
</evidence>
<feature type="transmembrane region" description="Helical" evidence="1">
    <location>
        <begin position="50"/>
        <end position="69"/>
    </location>
</feature>
<accession>A0A8J5YDX4</accession>
<name>A0A8J5YDX4_9ROSI</name>
<comment type="caution">
    <text evidence="2">The sequence shown here is derived from an EMBL/GenBank/DDBJ whole genome shotgun (WGS) entry which is preliminary data.</text>
</comment>
<proteinExistence type="predicted"/>
<organism evidence="2 3">
    <name type="scientific">Gossypium anomalum</name>
    <dbReference type="NCBI Taxonomy" id="47600"/>
    <lineage>
        <taxon>Eukaryota</taxon>
        <taxon>Viridiplantae</taxon>
        <taxon>Streptophyta</taxon>
        <taxon>Embryophyta</taxon>
        <taxon>Tracheophyta</taxon>
        <taxon>Spermatophyta</taxon>
        <taxon>Magnoliopsida</taxon>
        <taxon>eudicotyledons</taxon>
        <taxon>Gunneridae</taxon>
        <taxon>Pentapetalae</taxon>
        <taxon>rosids</taxon>
        <taxon>malvids</taxon>
        <taxon>Malvales</taxon>
        <taxon>Malvaceae</taxon>
        <taxon>Malvoideae</taxon>
        <taxon>Gossypium</taxon>
    </lineage>
</organism>
<keyword evidence="1" id="KW-0472">Membrane</keyword>
<protein>
    <submittedName>
        <fullName evidence="2">Uncharacterized protein</fullName>
    </submittedName>
</protein>
<evidence type="ECO:0000313" key="2">
    <source>
        <dbReference type="EMBL" id="KAG8480692.1"/>
    </source>
</evidence>
<gene>
    <name evidence="2" type="ORF">CXB51_025277</name>
</gene>
<reference evidence="2 3" key="1">
    <citation type="journal article" date="2021" name="bioRxiv">
        <title>The Gossypium anomalum genome as a resource for cotton improvement and evolutionary analysis of hybrid incompatibility.</title>
        <authorList>
            <person name="Grover C.E."/>
            <person name="Yuan D."/>
            <person name="Arick M.A."/>
            <person name="Miller E.R."/>
            <person name="Hu G."/>
            <person name="Peterson D.G."/>
            <person name="Wendel J.F."/>
            <person name="Udall J.A."/>
        </authorList>
    </citation>
    <scope>NUCLEOTIDE SEQUENCE [LARGE SCALE GENOMIC DNA]</scope>
    <source>
        <strain evidence="2">JFW-Udall</strain>
        <tissue evidence="2">Leaf</tissue>
    </source>
</reference>
<keyword evidence="1" id="KW-0812">Transmembrane</keyword>
<sequence>MLLPTKCLDHLFQPFSHTNYWFINRFYRFAIRIPSYLLSMEILPFSPYKLLFEMFISCCILIVFLIYRIQNYQI</sequence>
<keyword evidence="3" id="KW-1185">Reference proteome</keyword>
<dbReference type="Proteomes" id="UP000701853">
    <property type="component" value="Chromosome 10"/>
</dbReference>
<dbReference type="AlphaFoldDB" id="A0A8J5YDX4"/>